<keyword evidence="4 6" id="KW-1133">Transmembrane helix</keyword>
<sequence>MGQLGDADYVPDTAFLSFRAAKTLHLEFIIQLVVISVASILYAFSMNMFFIPHHMISGGFAGVGMIIGYLMHYSIGALIFLLNIPLLFLSYFYLGKKTTFLTAYFLAVSTLAMNIIPVHQISEDVLLSSVFGGVLCGAATGIIFRFASSTGGFDIIGLIVAKHKDISIGSIIFAFNLILLAVGGFIFGWDITLYTLISRFVVSKVIDSIHTKHIKLTVMTVTEKGSAIKKALLQNGIRGVTMVDAVGGYTDHKKKVIYTIVTRYELGEIKRLIRHVDSHAFINITETVEVVGRFKRI</sequence>
<dbReference type="Pfam" id="PF10035">
    <property type="entry name" value="DUF2179"/>
    <property type="match status" value="1"/>
</dbReference>
<name>A0ABM8Y9R7_9BACI</name>
<dbReference type="InterPro" id="IPR003740">
    <property type="entry name" value="YitT"/>
</dbReference>
<dbReference type="InterPro" id="IPR015867">
    <property type="entry name" value="N-reg_PII/ATP_PRibTrfase_C"/>
</dbReference>
<dbReference type="EMBL" id="CAKJTI010000006">
    <property type="protein sequence ID" value="CAG9612496.1"/>
    <property type="molecule type" value="Genomic_DNA"/>
</dbReference>
<evidence type="ECO:0000256" key="3">
    <source>
        <dbReference type="ARBA" id="ARBA00022692"/>
    </source>
</evidence>
<keyword evidence="3 6" id="KW-0812">Transmembrane</keyword>
<comment type="subcellular location">
    <subcellularLocation>
        <location evidence="1">Cell membrane</location>
        <topology evidence="1">Multi-pass membrane protein</topology>
    </subcellularLocation>
</comment>
<dbReference type="PANTHER" id="PTHR33545:SF5">
    <property type="entry name" value="UPF0750 MEMBRANE PROTEIN YITT"/>
    <property type="match status" value="1"/>
</dbReference>
<feature type="domain" description="DUF2179" evidence="7">
    <location>
        <begin position="238"/>
        <end position="292"/>
    </location>
</feature>
<evidence type="ECO:0000256" key="6">
    <source>
        <dbReference type="SAM" id="Phobius"/>
    </source>
</evidence>
<proteinExistence type="predicted"/>
<keyword evidence="9" id="KW-1185">Reference proteome</keyword>
<keyword evidence="5 6" id="KW-0472">Membrane</keyword>
<dbReference type="PIRSF" id="PIRSF006483">
    <property type="entry name" value="Membrane_protein_YitT"/>
    <property type="match status" value="1"/>
</dbReference>
<feature type="transmembrane region" description="Helical" evidence="6">
    <location>
        <begin position="50"/>
        <end position="70"/>
    </location>
</feature>
<evidence type="ECO:0000256" key="5">
    <source>
        <dbReference type="ARBA" id="ARBA00023136"/>
    </source>
</evidence>
<dbReference type="CDD" id="cd16380">
    <property type="entry name" value="YitT_C"/>
    <property type="match status" value="1"/>
</dbReference>
<evidence type="ECO:0000256" key="2">
    <source>
        <dbReference type="ARBA" id="ARBA00022475"/>
    </source>
</evidence>
<evidence type="ECO:0000313" key="8">
    <source>
        <dbReference type="EMBL" id="CAG9612496.1"/>
    </source>
</evidence>
<feature type="transmembrane region" description="Helical" evidence="6">
    <location>
        <begin position="125"/>
        <end position="146"/>
    </location>
</feature>
<evidence type="ECO:0000256" key="4">
    <source>
        <dbReference type="ARBA" id="ARBA00022989"/>
    </source>
</evidence>
<gene>
    <name evidence="8" type="ORF">BACCIP111899_01673</name>
</gene>
<dbReference type="PANTHER" id="PTHR33545">
    <property type="entry name" value="UPF0750 MEMBRANE PROTEIN YITT-RELATED"/>
    <property type="match status" value="1"/>
</dbReference>
<feature type="transmembrane region" description="Helical" evidence="6">
    <location>
        <begin position="24"/>
        <end position="44"/>
    </location>
</feature>
<dbReference type="RefSeq" id="WP_230574670.1">
    <property type="nucleotide sequence ID" value="NZ_CAKJTI010000006.1"/>
</dbReference>
<feature type="transmembrane region" description="Helical" evidence="6">
    <location>
        <begin position="166"/>
        <end position="189"/>
    </location>
</feature>
<accession>A0ABM8Y9R7</accession>
<dbReference type="Gene3D" id="3.30.70.120">
    <property type="match status" value="1"/>
</dbReference>
<evidence type="ECO:0000313" key="9">
    <source>
        <dbReference type="Proteomes" id="UP000789423"/>
    </source>
</evidence>
<keyword evidence="2" id="KW-1003">Cell membrane</keyword>
<feature type="transmembrane region" description="Helical" evidence="6">
    <location>
        <begin position="100"/>
        <end position="118"/>
    </location>
</feature>
<dbReference type="InterPro" id="IPR019264">
    <property type="entry name" value="DUF2179"/>
</dbReference>
<dbReference type="Proteomes" id="UP000789423">
    <property type="component" value="Unassembled WGS sequence"/>
</dbReference>
<dbReference type="Pfam" id="PF02588">
    <property type="entry name" value="YitT_membrane"/>
    <property type="match status" value="1"/>
</dbReference>
<dbReference type="InterPro" id="IPR051461">
    <property type="entry name" value="UPF0750_membrane"/>
</dbReference>
<evidence type="ECO:0000259" key="7">
    <source>
        <dbReference type="Pfam" id="PF10035"/>
    </source>
</evidence>
<reference evidence="8 9" key="1">
    <citation type="submission" date="2021-10" db="EMBL/GenBank/DDBJ databases">
        <authorList>
            <person name="Criscuolo A."/>
        </authorList>
    </citation>
    <scope>NUCLEOTIDE SEQUENCE [LARGE SCALE GENOMIC DNA]</scope>
    <source>
        <strain evidence="9">CIP 111899</strain>
    </source>
</reference>
<protein>
    <recommendedName>
        <fullName evidence="7">DUF2179 domain-containing protein</fullName>
    </recommendedName>
</protein>
<comment type="caution">
    <text evidence="8">The sequence shown here is derived from an EMBL/GenBank/DDBJ whole genome shotgun (WGS) entry which is preliminary data.</text>
</comment>
<organism evidence="8 9">
    <name type="scientific">Bacillus rhizoplanae</name>
    <dbReference type="NCBI Taxonomy" id="2880966"/>
    <lineage>
        <taxon>Bacteria</taxon>
        <taxon>Bacillati</taxon>
        <taxon>Bacillota</taxon>
        <taxon>Bacilli</taxon>
        <taxon>Bacillales</taxon>
        <taxon>Bacillaceae</taxon>
        <taxon>Bacillus</taxon>
    </lineage>
</organism>
<evidence type="ECO:0000256" key="1">
    <source>
        <dbReference type="ARBA" id="ARBA00004651"/>
    </source>
</evidence>